<proteinExistence type="predicted"/>
<evidence type="ECO:0000256" key="3">
    <source>
        <dbReference type="ARBA" id="ARBA00023163"/>
    </source>
</evidence>
<keyword evidence="2" id="KW-0238">DNA-binding</keyword>
<evidence type="ECO:0000256" key="1">
    <source>
        <dbReference type="ARBA" id="ARBA00023015"/>
    </source>
</evidence>
<keyword evidence="3" id="KW-0804">Transcription</keyword>
<dbReference type="SUPFAM" id="SSF53822">
    <property type="entry name" value="Periplasmic binding protein-like I"/>
    <property type="match status" value="1"/>
</dbReference>
<dbReference type="PANTHER" id="PTHR30146:SF109">
    <property type="entry name" value="HTH-TYPE TRANSCRIPTIONAL REGULATOR GALS"/>
    <property type="match status" value="1"/>
</dbReference>
<dbReference type="GO" id="GO:0003700">
    <property type="term" value="F:DNA-binding transcription factor activity"/>
    <property type="evidence" value="ECO:0007669"/>
    <property type="project" value="TreeGrafter"/>
</dbReference>
<organism evidence="5 6">
    <name type="scientific">Achromobacter insuavis</name>
    <dbReference type="NCBI Taxonomy" id="1287735"/>
    <lineage>
        <taxon>Bacteria</taxon>
        <taxon>Pseudomonadati</taxon>
        <taxon>Pseudomonadota</taxon>
        <taxon>Betaproteobacteria</taxon>
        <taxon>Burkholderiales</taxon>
        <taxon>Alcaligenaceae</taxon>
        <taxon>Achromobacter</taxon>
    </lineage>
</organism>
<dbReference type="GO" id="GO:0000976">
    <property type="term" value="F:transcription cis-regulatory region binding"/>
    <property type="evidence" value="ECO:0007669"/>
    <property type="project" value="TreeGrafter"/>
</dbReference>
<dbReference type="EMBL" id="CADIJR010000092">
    <property type="protein sequence ID" value="CAB3705708.1"/>
    <property type="molecule type" value="Genomic_DNA"/>
</dbReference>
<evidence type="ECO:0000256" key="2">
    <source>
        <dbReference type="ARBA" id="ARBA00023125"/>
    </source>
</evidence>
<dbReference type="GeneID" id="92901384"/>
<feature type="domain" description="HTH lacI-type" evidence="4">
    <location>
        <begin position="12"/>
        <end position="66"/>
    </location>
</feature>
<dbReference type="Pfam" id="PF13377">
    <property type="entry name" value="Peripla_BP_3"/>
    <property type="match status" value="1"/>
</dbReference>
<dbReference type="Gene3D" id="1.10.260.40">
    <property type="entry name" value="lambda repressor-like DNA-binding domains"/>
    <property type="match status" value="1"/>
</dbReference>
<evidence type="ECO:0000313" key="5">
    <source>
        <dbReference type="EMBL" id="CAB3705708.1"/>
    </source>
</evidence>
<dbReference type="AlphaFoldDB" id="A0A6J5BJ81"/>
<reference evidence="5 6" key="1">
    <citation type="submission" date="2020-04" db="EMBL/GenBank/DDBJ databases">
        <authorList>
            <person name="De Canck E."/>
        </authorList>
    </citation>
    <scope>NUCLEOTIDE SEQUENCE [LARGE SCALE GENOMIC DNA]</scope>
    <source>
        <strain evidence="5 6">LMG 26845</strain>
    </source>
</reference>
<protein>
    <submittedName>
        <fullName evidence="5">Ribose operon repressor</fullName>
    </submittedName>
</protein>
<dbReference type="RefSeq" id="WP_054430429.1">
    <property type="nucleotide sequence ID" value="NZ_CADIJR010000092.1"/>
</dbReference>
<dbReference type="CDD" id="cd01392">
    <property type="entry name" value="HTH_LacI"/>
    <property type="match status" value="1"/>
</dbReference>
<dbReference type="InterPro" id="IPR010982">
    <property type="entry name" value="Lambda_DNA-bd_dom_sf"/>
</dbReference>
<dbReference type="Pfam" id="PF00356">
    <property type="entry name" value="LacI"/>
    <property type="match status" value="1"/>
</dbReference>
<dbReference type="CDD" id="cd06278">
    <property type="entry name" value="PBP1_LacI-like"/>
    <property type="match status" value="1"/>
</dbReference>
<gene>
    <name evidence="5" type="primary">rbsR</name>
    <name evidence="5" type="ORF">LMG26845_05488</name>
</gene>
<evidence type="ECO:0000313" key="6">
    <source>
        <dbReference type="Proteomes" id="UP000507979"/>
    </source>
</evidence>
<dbReference type="Proteomes" id="UP000507979">
    <property type="component" value="Unassembled WGS sequence"/>
</dbReference>
<evidence type="ECO:0000259" key="4">
    <source>
        <dbReference type="PROSITE" id="PS50932"/>
    </source>
</evidence>
<name>A0A6J5BJ81_9BURK</name>
<sequence length="340" mass="36037">MPTASRPRAARATSYDVAQAAGVAQSTVSRCFQPGSHISDDTREHVLAVAARLGYAPNALARSLITRRSHAVGVLITRYTLRSAPALLYSLGDALARAGQHMILLAVDDDASVKPVLLGLRGYPLDGLIACATLDPAAVQGFTAHGVPVLFFNRSPGETDADAVSTDHEAGARALAEGMLGAGRRRFLCLGGPAAAPVGRLRIDGFQAGLRAAGLPEAAVLDGGFSYDQAHAVFVDAVARGARPDAIFCANDQMAMGVIDACRHELGWKIPDEVMVAGFDDVPEGARAPYRLTTVRQPIDAMARQAVELLRQRRATPERRPRRQRLPGEVIIRASAAWPG</sequence>
<dbReference type="SMART" id="SM00354">
    <property type="entry name" value="HTH_LACI"/>
    <property type="match status" value="1"/>
</dbReference>
<accession>A0A6J5BJ81</accession>
<keyword evidence="1" id="KW-0805">Transcription regulation</keyword>
<keyword evidence="6" id="KW-1185">Reference proteome</keyword>
<dbReference type="InterPro" id="IPR028082">
    <property type="entry name" value="Peripla_BP_I"/>
</dbReference>
<dbReference type="PROSITE" id="PS50932">
    <property type="entry name" value="HTH_LACI_2"/>
    <property type="match status" value="1"/>
</dbReference>
<dbReference type="SUPFAM" id="SSF47413">
    <property type="entry name" value="lambda repressor-like DNA-binding domains"/>
    <property type="match status" value="1"/>
</dbReference>
<dbReference type="Gene3D" id="3.40.50.2300">
    <property type="match status" value="2"/>
</dbReference>
<dbReference type="InterPro" id="IPR000843">
    <property type="entry name" value="HTH_LacI"/>
</dbReference>
<dbReference type="InterPro" id="IPR046335">
    <property type="entry name" value="LacI/GalR-like_sensor"/>
</dbReference>
<dbReference type="PANTHER" id="PTHR30146">
    <property type="entry name" value="LACI-RELATED TRANSCRIPTIONAL REPRESSOR"/>
    <property type="match status" value="1"/>
</dbReference>